<gene>
    <name evidence="1" type="ORF">EZS28_037623</name>
</gene>
<sequence length="71" mass="8120">SDDVYLLDQDQEDDDEVYNDGSSDTLKGCLDEVKDDYTECLGWNKYKDCCYCDDDADDEVVFDRIDASRAA</sequence>
<reference evidence="1 2" key="1">
    <citation type="submission" date="2019-03" db="EMBL/GenBank/DDBJ databases">
        <title>Single cell metagenomics reveals metabolic interactions within the superorganism composed of flagellate Streblomastix strix and complex community of Bacteroidetes bacteria on its surface.</title>
        <authorList>
            <person name="Treitli S.C."/>
            <person name="Kolisko M."/>
            <person name="Husnik F."/>
            <person name="Keeling P."/>
            <person name="Hampl V."/>
        </authorList>
    </citation>
    <scope>NUCLEOTIDE SEQUENCE [LARGE SCALE GENOMIC DNA]</scope>
    <source>
        <strain evidence="1">ST1C</strain>
    </source>
</reference>
<dbReference type="AlphaFoldDB" id="A0A5J4U9G7"/>
<evidence type="ECO:0000313" key="1">
    <source>
        <dbReference type="EMBL" id="KAA6366850.1"/>
    </source>
</evidence>
<dbReference type="Proteomes" id="UP000324800">
    <property type="component" value="Unassembled WGS sequence"/>
</dbReference>
<comment type="caution">
    <text evidence="1">The sequence shown here is derived from an EMBL/GenBank/DDBJ whole genome shotgun (WGS) entry which is preliminary data.</text>
</comment>
<dbReference type="EMBL" id="SNRW01018946">
    <property type="protein sequence ID" value="KAA6366850.1"/>
    <property type="molecule type" value="Genomic_DNA"/>
</dbReference>
<organism evidence="1 2">
    <name type="scientific">Streblomastix strix</name>
    <dbReference type="NCBI Taxonomy" id="222440"/>
    <lineage>
        <taxon>Eukaryota</taxon>
        <taxon>Metamonada</taxon>
        <taxon>Preaxostyla</taxon>
        <taxon>Oxymonadida</taxon>
        <taxon>Streblomastigidae</taxon>
        <taxon>Streblomastix</taxon>
    </lineage>
</organism>
<feature type="non-terminal residue" evidence="1">
    <location>
        <position position="1"/>
    </location>
</feature>
<accession>A0A5J4U9G7</accession>
<evidence type="ECO:0000313" key="2">
    <source>
        <dbReference type="Proteomes" id="UP000324800"/>
    </source>
</evidence>
<proteinExistence type="predicted"/>
<protein>
    <submittedName>
        <fullName evidence="1">Uncharacterized protein</fullName>
    </submittedName>
</protein>
<name>A0A5J4U9G7_9EUKA</name>